<comment type="caution">
    <text evidence="2">The sequence shown here is derived from an EMBL/GenBank/DDBJ whole genome shotgun (WGS) entry which is preliminary data.</text>
</comment>
<dbReference type="RefSeq" id="WP_131581547.1">
    <property type="nucleotide sequence ID" value="NZ_SJZJ01000002.1"/>
</dbReference>
<feature type="transmembrane region" description="Helical" evidence="1">
    <location>
        <begin position="47"/>
        <end position="66"/>
    </location>
</feature>
<accession>A0A4R1CI61</accession>
<evidence type="ECO:0000313" key="3">
    <source>
        <dbReference type="Proteomes" id="UP000295453"/>
    </source>
</evidence>
<keyword evidence="1" id="KW-0472">Membrane</keyword>
<keyword evidence="1" id="KW-1133">Transmembrane helix</keyword>
<proteinExistence type="predicted"/>
<reference evidence="2 3" key="1">
    <citation type="submission" date="2019-03" db="EMBL/GenBank/DDBJ databases">
        <authorList>
            <person name="Kim M.K.M."/>
        </authorList>
    </citation>
    <scope>NUCLEOTIDE SEQUENCE [LARGE SCALE GENOMIC DNA]</scope>
    <source>
        <strain evidence="2 3">18JY15-6</strain>
    </source>
</reference>
<dbReference type="EMBL" id="SJZJ01000002">
    <property type="protein sequence ID" value="TCJ30899.1"/>
    <property type="molecule type" value="Genomic_DNA"/>
</dbReference>
<feature type="transmembrane region" description="Helical" evidence="1">
    <location>
        <begin position="12"/>
        <end position="35"/>
    </location>
</feature>
<organism evidence="2 3">
    <name type="scientific">Nocardioides jejuensis</name>
    <dbReference type="NCBI Taxonomy" id="2502782"/>
    <lineage>
        <taxon>Bacteria</taxon>
        <taxon>Bacillati</taxon>
        <taxon>Actinomycetota</taxon>
        <taxon>Actinomycetes</taxon>
        <taxon>Propionibacteriales</taxon>
        <taxon>Nocardioidaceae</taxon>
        <taxon>Nocardioides</taxon>
    </lineage>
</organism>
<dbReference type="AlphaFoldDB" id="A0A4R1CI61"/>
<sequence>MPRVDKRYEPGPVLRVIGILATLAVIGLVGSMGWVGVMIATSGEVPWWGRGLGALWAALGGWLVFWRAKVLVSDIRAW</sequence>
<evidence type="ECO:0000313" key="2">
    <source>
        <dbReference type="EMBL" id="TCJ30899.1"/>
    </source>
</evidence>
<evidence type="ECO:0000256" key="1">
    <source>
        <dbReference type="SAM" id="Phobius"/>
    </source>
</evidence>
<dbReference type="Proteomes" id="UP000295453">
    <property type="component" value="Unassembled WGS sequence"/>
</dbReference>
<keyword evidence="1" id="KW-0812">Transmembrane</keyword>
<keyword evidence="3" id="KW-1185">Reference proteome</keyword>
<protein>
    <submittedName>
        <fullName evidence="2">Uncharacterized protein</fullName>
    </submittedName>
</protein>
<gene>
    <name evidence="2" type="ORF">EPD65_02350</name>
</gene>
<name>A0A4R1CI61_9ACTN</name>